<dbReference type="RefSeq" id="WP_068361189.1">
    <property type="nucleotide sequence ID" value="NZ_CP019337.1"/>
</dbReference>
<dbReference type="InterPro" id="IPR039425">
    <property type="entry name" value="RNA_pol_sigma-70-like"/>
</dbReference>
<evidence type="ECO:0000259" key="6">
    <source>
        <dbReference type="Pfam" id="PF08281"/>
    </source>
</evidence>
<dbReference type="InterPro" id="IPR013325">
    <property type="entry name" value="RNA_pol_sigma_r2"/>
</dbReference>
<sequence>MSKEIHLLVLQSKKGNQKAQIKLYDLHCKAMFIISCRYLKNDEEAKDAMQDGFIKAFLNLENYKDGTNFSAWLKTIVINNCIDQLKKKKLETIAIENYPLEITDDEDWNFDTKITKETILNAIETLQLKYQLVIKLYLIEGYDHQEISEILQIPVKTSRTNLRRAKLALRNLLKDEKYGT</sequence>
<evidence type="ECO:0000259" key="5">
    <source>
        <dbReference type="Pfam" id="PF04542"/>
    </source>
</evidence>
<evidence type="ECO:0000256" key="1">
    <source>
        <dbReference type="ARBA" id="ARBA00010641"/>
    </source>
</evidence>
<dbReference type="STRING" id="996801.BW723_05435"/>
<dbReference type="OrthoDB" id="1160671at2"/>
<dbReference type="InterPro" id="IPR007627">
    <property type="entry name" value="RNA_pol_sigma70_r2"/>
</dbReference>
<evidence type="ECO:0000256" key="2">
    <source>
        <dbReference type="ARBA" id="ARBA00023015"/>
    </source>
</evidence>
<dbReference type="GO" id="GO:0003677">
    <property type="term" value="F:DNA binding"/>
    <property type="evidence" value="ECO:0007669"/>
    <property type="project" value="InterPro"/>
</dbReference>
<dbReference type="EMBL" id="LSFL01000035">
    <property type="protein sequence ID" value="OBY63212.1"/>
    <property type="molecule type" value="Genomic_DNA"/>
</dbReference>
<dbReference type="GO" id="GO:0016987">
    <property type="term" value="F:sigma factor activity"/>
    <property type="evidence" value="ECO:0007669"/>
    <property type="project" value="UniProtKB-KW"/>
</dbReference>
<dbReference type="Gene3D" id="1.10.1740.10">
    <property type="match status" value="1"/>
</dbReference>
<keyword evidence="4" id="KW-0804">Transcription</keyword>
<evidence type="ECO:0000313" key="8">
    <source>
        <dbReference type="Proteomes" id="UP000092612"/>
    </source>
</evidence>
<dbReference type="PANTHER" id="PTHR43133:SF51">
    <property type="entry name" value="RNA POLYMERASE SIGMA FACTOR"/>
    <property type="match status" value="1"/>
</dbReference>
<protein>
    <submittedName>
        <fullName evidence="7">RNA polymerase subunit sigma-70</fullName>
    </submittedName>
</protein>
<evidence type="ECO:0000256" key="3">
    <source>
        <dbReference type="ARBA" id="ARBA00023082"/>
    </source>
</evidence>
<dbReference type="InterPro" id="IPR013324">
    <property type="entry name" value="RNA_pol_sigma_r3/r4-like"/>
</dbReference>
<dbReference type="KEGG" id="prn:BW723_05435"/>
<dbReference type="Gene3D" id="1.10.10.10">
    <property type="entry name" value="Winged helix-like DNA-binding domain superfamily/Winged helix DNA-binding domain"/>
    <property type="match status" value="1"/>
</dbReference>
<evidence type="ECO:0000313" key="7">
    <source>
        <dbReference type="EMBL" id="OBY63212.1"/>
    </source>
</evidence>
<dbReference type="SUPFAM" id="SSF88946">
    <property type="entry name" value="Sigma2 domain of RNA polymerase sigma factors"/>
    <property type="match status" value="1"/>
</dbReference>
<dbReference type="SUPFAM" id="SSF88659">
    <property type="entry name" value="Sigma3 and sigma4 domains of RNA polymerase sigma factors"/>
    <property type="match status" value="1"/>
</dbReference>
<name>A0A1B8TUG6_9FLAO</name>
<comment type="caution">
    <text evidence="7">The sequence shown here is derived from an EMBL/GenBank/DDBJ whole genome shotgun (WGS) entry which is preliminary data.</text>
</comment>
<dbReference type="CDD" id="cd06171">
    <property type="entry name" value="Sigma70_r4"/>
    <property type="match status" value="1"/>
</dbReference>
<dbReference type="Proteomes" id="UP000092612">
    <property type="component" value="Unassembled WGS sequence"/>
</dbReference>
<feature type="domain" description="RNA polymerase sigma-70 region 2" evidence="5">
    <location>
        <begin position="34"/>
        <end position="89"/>
    </location>
</feature>
<feature type="domain" description="RNA polymerase sigma factor 70 region 4 type 2" evidence="6">
    <location>
        <begin position="117"/>
        <end position="169"/>
    </location>
</feature>
<keyword evidence="8" id="KW-1185">Reference proteome</keyword>
<dbReference type="Pfam" id="PF08281">
    <property type="entry name" value="Sigma70_r4_2"/>
    <property type="match status" value="1"/>
</dbReference>
<keyword evidence="3" id="KW-0731">Sigma factor</keyword>
<dbReference type="PANTHER" id="PTHR43133">
    <property type="entry name" value="RNA POLYMERASE ECF-TYPE SIGMA FACTO"/>
    <property type="match status" value="1"/>
</dbReference>
<organism evidence="7 8">
    <name type="scientific">Polaribacter reichenbachii</name>
    <dbReference type="NCBI Taxonomy" id="996801"/>
    <lineage>
        <taxon>Bacteria</taxon>
        <taxon>Pseudomonadati</taxon>
        <taxon>Bacteroidota</taxon>
        <taxon>Flavobacteriia</taxon>
        <taxon>Flavobacteriales</taxon>
        <taxon>Flavobacteriaceae</taxon>
    </lineage>
</organism>
<comment type="similarity">
    <text evidence="1">Belongs to the sigma-70 factor family. ECF subfamily.</text>
</comment>
<keyword evidence="2" id="KW-0805">Transcription regulation</keyword>
<dbReference type="GO" id="GO:0006352">
    <property type="term" value="P:DNA-templated transcription initiation"/>
    <property type="evidence" value="ECO:0007669"/>
    <property type="project" value="InterPro"/>
</dbReference>
<dbReference type="NCBIfam" id="TIGR02937">
    <property type="entry name" value="sigma70-ECF"/>
    <property type="match status" value="1"/>
</dbReference>
<dbReference type="InterPro" id="IPR014284">
    <property type="entry name" value="RNA_pol_sigma-70_dom"/>
</dbReference>
<evidence type="ECO:0000256" key="4">
    <source>
        <dbReference type="ARBA" id="ARBA00023163"/>
    </source>
</evidence>
<gene>
    <name evidence="7" type="ORF">LPB301_10275</name>
</gene>
<dbReference type="InterPro" id="IPR036388">
    <property type="entry name" value="WH-like_DNA-bd_sf"/>
</dbReference>
<dbReference type="Pfam" id="PF04542">
    <property type="entry name" value="Sigma70_r2"/>
    <property type="match status" value="1"/>
</dbReference>
<reference evidence="8" key="1">
    <citation type="submission" date="2016-02" db="EMBL/GenBank/DDBJ databases">
        <title>Paenibacillus sp. LPB0068, isolated from Crassostrea gigas.</title>
        <authorList>
            <person name="Shin S.-K."/>
            <person name="Yi H."/>
        </authorList>
    </citation>
    <scope>NUCLEOTIDE SEQUENCE [LARGE SCALE GENOMIC DNA]</scope>
    <source>
        <strain evidence="8">KCTC 23969</strain>
    </source>
</reference>
<accession>A0A1B8TUG6</accession>
<dbReference type="AlphaFoldDB" id="A0A1B8TUG6"/>
<dbReference type="InterPro" id="IPR013249">
    <property type="entry name" value="RNA_pol_sigma70_r4_t2"/>
</dbReference>
<proteinExistence type="inferred from homology"/>